<dbReference type="Proteomes" id="UP000663864">
    <property type="component" value="Unassembled WGS sequence"/>
</dbReference>
<dbReference type="AlphaFoldDB" id="A0A818LSM3"/>
<reference evidence="3" key="1">
    <citation type="submission" date="2021-02" db="EMBL/GenBank/DDBJ databases">
        <authorList>
            <person name="Nowell W R."/>
        </authorList>
    </citation>
    <scope>NUCLEOTIDE SEQUENCE</scope>
</reference>
<proteinExistence type="predicted"/>
<organism evidence="3 4">
    <name type="scientific">Rotaria sordida</name>
    <dbReference type="NCBI Taxonomy" id="392033"/>
    <lineage>
        <taxon>Eukaryota</taxon>
        <taxon>Metazoa</taxon>
        <taxon>Spiralia</taxon>
        <taxon>Gnathifera</taxon>
        <taxon>Rotifera</taxon>
        <taxon>Eurotatoria</taxon>
        <taxon>Bdelloidea</taxon>
        <taxon>Philodinida</taxon>
        <taxon>Philodinidae</taxon>
        <taxon>Rotaria</taxon>
    </lineage>
</organism>
<feature type="compositionally biased region" description="Polar residues" evidence="1">
    <location>
        <begin position="33"/>
        <end position="51"/>
    </location>
</feature>
<dbReference type="InterPro" id="IPR003134">
    <property type="entry name" value="Hs1_Cortactin"/>
</dbReference>
<comment type="caution">
    <text evidence="3">The sequence shown here is derived from an EMBL/GenBank/DDBJ whole genome shotgun (WGS) entry which is preliminary data.</text>
</comment>
<evidence type="ECO:0000313" key="2">
    <source>
        <dbReference type="EMBL" id="CAF0939664.1"/>
    </source>
</evidence>
<evidence type="ECO:0000256" key="1">
    <source>
        <dbReference type="SAM" id="MobiDB-lite"/>
    </source>
</evidence>
<dbReference type="Pfam" id="PF02218">
    <property type="entry name" value="HS1_rep"/>
    <property type="match status" value="1"/>
</dbReference>
<evidence type="ECO:0000313" key="3">
    <source>
        <dbReference type="EMBL" id="CAF3578124.1"/>
    </source>
</evidence>
<dbReference type="Proteomes" id="UP000663836">
    <property type="component" value="Unassembled WGS sequence"/>
</dbReference>
<dbReference type="EMBL" id="CAJNOT010000319">
    <property type="protein sequence ID" value="CAF0939664.1"/>
    <property type="molecule type" value="Genomic_DNA"/>
</dbReference>
<evidence type="ECO:0000313" key="4">
    <source>
        <dbReference type="Proteomes" id="UP000663836"/>
    </source>
</evidence>
<feature type="region of interest" description="Disordered" evidence="1">
    <location>
        <begin position="1"/>
        <end position="93"/>
    </location>
</feature>
<dbReference type="PROSITE" id="PS51090">
    <property type="entry name" value="CORTACTIN"/>
    <property type="match status" value="1"/>
</dbReference>
<feature type="compositionally biased region" description="Basic and acidic residues" evidence="1">
    <location>
        <begin position="55"/>
        <end position="84"/>
    </location>
</feature>
<name>A0A818LSM3_9BILA</name>
<protein>
    <submittedName>
        <fullName evidence="3">Uncharacterized protein</fullName>
    </submittedName>
</protein>
<sequence>MSWRQSVNKPATKPAAPKPKFDNNDDDWETDITYENSSTEKSQRYGSTSVPGSGRVDHVDFDSIRDKIKSADNTTKEVYQEKNPNRGYGGKYGTEQVMDKSAADFSYKADIKKHSSQTGW</sequence>
<accession>A0A818LSM3</accession>
<gene>
    <name evidence="3" type="ORF">JBS370_LOCUS2669</name>
    <name evidence="2" type="ORF">ZHD862_LOCUS9396</name>
</gene>
<dbReference type="EMBL" id="CAJOBD010000107">
    <property type="protein sequence ID" value="CAF3578124.1"/>
    <property type="molecule type" value="Genomic_DNA"/>
</dbReference>